<reference evidence="2 3" key="1">
    <citation type="submission" date="2019-08" db="EMBL/GenBank/DDBJ databases">
        <title>Rapid identification of Enteric Bacteria from Whole Genome Sequences (WGS) using Average Nucleotide Identity (ANI).</title>
        <authorList>
            <person name="Lane C."/>
        </authorList>
    </citation>
    <scope>NUCLEOTIDE SEQUENCE [LARGE SCALE GENOMIC DNA]</scope>
    <source>
        <strain evidence="2 3">D4984</strain>
    </source>
</reference>
<comment type="similarity">
    <text evidence="1">Belongs to the class-IV pyridoxal-phosphate-dependent aminotransferase family.</text>
</comment>
<dbReference type="InterPro" id="IPR050571">
    <property type="entry name" value="Class-IV_PLP-Dep_Aminotrnsfr"/>
</dbReference>
<dbReference type="CDD" id="cd01558">
    <property type="entry name" value="D-AAT_like"/>
    <property type="match status" value="1"/>
</dbReference>
<evidence type="ECO:0000313" key="2">
    <source>
        <dbReference type="EMBL" id="TXK56247.1"/>
    </source>
</evidence>
<sequence>MMREKEFVFLNGEFLPKDEAKISVFDRGFIFGDGIYEVVPVIFGKMVDKEEFWQRFTRSLEAIKLNFPYEKEEFEAILNELTAKNLLKEGGIYMQVTRGVASREFSFVKNLKPTIMAFVFECNVLKNEFEEGVSVISVPDLRWKRRDIKSISLLAQCYAKEQAVLAGAFEAFMIENGKVNEASSASAFIIKNKTLVTKPFSNAILPGIRRQNILKFAGELGLKIEQRAFSMQEVYEADEVFISAATLLLLSVVKADDRLINGGKVGEFVPKLRAKYVEKITAEAQG</sequence>
<dbReference type="Gene3D" id="3.20.10.10">
    <property type="entry name" value="D-amino Acid Aminotransferase, subunit A, domain 2"/>
    <property type="match status" value="1"/>
</dbReference>
<organism evidence="2 3">
    <name type="scientific">Campylobacter helveticus</name>
    <dbReference type="NCBI Taxonomy" id="28898"/>
    <lineage>
        <taxon>Bacteria</taxon>
        <taxon>Pseudomonadati</taxon>
        <taxon>Campylobacterota</taxon>
        <taxon>Epsilonproteobacteria</taxon>
        <taxon>Campylobacterales</taxon>
        <taxon>Campylobacteraceae</taxon>
        <taxon>Campylobacter</taxon>
    </lineage>
</organism>
<dbReference type="EMBL" id="VRMA01000063">
    <property type="protein sequence ID" value="TXK56247.1"/>
    <property type="molecule type" value="Genomic_DNA"/>
</dbReference>
<dbReference type="PANTHER" id="PTHR42743:SF10">
    <property type="entry name" value="D-ALANINE AMINOTRANSFERASE"/>
    <property type="match status" value="1"/>
</dbReference>
<dbReference type="InterPro" id="IPR043131">
    <property type="entry name" value="BCAT-like_N"/>
</dbReference>
<dbReference type="InterPro" id="IPR001544">
    <property type="entry name" value="Aminotrans_IV"/>
</dbReference>
<evidence type="ECO:0000256" key="1">
    <source>
        <dbReference type="ARBA" id="ARBA00009320"/>
    </source>
</evidence>
<comment type="caution">
    <text evidence="2">The sequence shown here is derived from an EMBL/GenBank/DDBJ whole genome shotgun (WGS) entry which is preliminary data.</text>
</comment>
<name>A0ABY3L1A3_9BACT</name>
<dbReference type="InterPro" id="IPR036038">
    <property type="entry name" value="Aminotransferase-like"/>
</dbReference>
<dbReference type="InterPro" id="IPR043132">
    <property type="entry name" value="BCAT-like_C"/>
</dbReference>
<proteinExistence type="inferred from homology"/>
<dbReference type="Proteomes" id="UP000321317">
    <property type="component" value="Unassembled WGS sequence"/>
</dbReference>
<keyword evidence="3" id="KW-1185">Reference proteome</keyword>
<dbReference type="SUPFAM" id="SSF56752">
    <property type="entry name" value="D-aminoacid aminotransferase-like PLP-dependent enzymes"/>
    <property type="match status" value="1"/>
</dbReference>
<dbReference type="Pfam" id="PF01063">
    <property type="entry name" value="Aminotran_4"/>
    <property type="match status" value="1"/>
</dbReference>
<dbReference type="Gene3D" id="3.30.470.10">
    <property type="match status" value="1"/>
</dbReference>
<dbReference type="GO" id="GO:0008483">
    <property type="term" value="F:transaminase activity"/>
    <property type="evidence" value="ECO:0007669"/>
    <property type="project" value="UniProtKB-KW"/>
</dbReference>
<keyword evidence="2" id="KW-0032">Aminotransferase</keyword>
<dbReference type="RefSeq" id="WP_131937742.1">
    <property type="nucleotide sequence ID" value="NZ_CAUWMG010000001.1"/>
</dbReference>
<gene>
    <name evidence="2" type="ORF">FVD16_07535</name>
</gene>
<evidence type="ECO:0000313" key="3">
    <source>
        <dbReference type="Proteomes" id="UP000321317"/>
    </source>
</evidence>
<keyword evidence="2" id="KW-0808">Transferase</keyword>
<accession>A0ABY3L1A3</accession>
<dbReference type="PANTHER" id="PTHR42743">
    <property type="entry name" value="AMINO-ACID AMINOTRANSFERASE"/>
    <property type="match status" value="1"/>
</dbReference>
<protein>
    <submittedName>
        <fullName evidence="2">D-amino acid aminotransferase</fullName>
    </submittedName>
</protein>